<feature type="compositionally biased region" description="Basic and acidic residues" evidence="1">
    <location>
        <begin position="11"/>
        <end position="24"/>
    </location>
</feature>
<protein>
    <submittedName>
        <fullName evidence="4">STAS domain-containing protein</fullName>
    </submittedName>
</protein>
<feature type="region of interest" description="Disordered" evidence="1">
    <location>
        <begin position="1"/>
        <end position="32"/>
    </location>
</feature>
<dbReference type="PANTHER" id="PTHR33495:SF2">
    <property type="entry name" value="ANTI-SIGMA FACTOR ANTAGONIST TM_1081-RELATED"/>
    <property type="match status" value="1"/>
</dbReference>
<evidence type="ECO:0000259" key="2">
    <source>
        <dbReference type="PROSITE" id="PS50801"/>
    </source>
</evidence>
<dbReference type="PANTHER" id="PTHR33495">
    <property type="entry name" value="ANTI-SIGMA FACTOR ANTAGONIST TM_1081-RELATED-RELATED"/>
    <property type="match status" value="1"/>
</dbReference>
<dbReference type="CDD" id="cd07043">
    <property type="entry name" value="STAS_anti-anti-sigma_factors"/>
    <property type="match status" value="1"/>
</dbReference>
<dbReference type="InterPro" id="IPR011006">
    <property type="entry name" value="CheY-like_superfamily"/>
</dbReference>
<dbReference type="InterPro" id="IPR058548">
    <property type="entry name" value="MlaB-like_STAS"/>
</dbReference>
<evidence type="ECO:0000313" key="5">
    <source>
        <dbReference type="Proteomes" id="UP000326553"/>
    </source>
</evidence>
<dbReference type="InterPro" id="IPR002645">
    <property type="entry name" value="STAS_dom"/>
</dbReference>
<gene>
    <name evidence="4" type="ORF">CP975_01170</name>
</gene>
<dbReference type="InterPro" id="IPR005561">
    <property type="entry name" value="ANTAR"/>
</dbReference>
<dbReference type="PROSITE" id="PS50921">
    <property type="entry name" value="ANTAR"/>
    <property type="match status" value="1"/>
</dbReference>
<proteinExistence type="predicted"/>
<dbReference type="KEGG" id="salw:CP975_01170"/>
<dbReference type="SUPFAM" id="SSF52172">
    <property type="entry name" value="CheY-like"/>
    <property type="match status" value="1"/>
</dbReference>
<feature type="domain" description="STAS" evidence="2">
    <location>
        <begin position="48"/>
        <end position="124"/>
    </location>
</feature>
<dbReference type="Gene3D" id="3.30.750.24">
    <property type="entry name" value="STAS domain"/>
    <property type="match status" value="1"/>
</dbReference>
<name>A0A5J6HD78_STRAD</name>
<dbReference type="InterPro" id="IPR036513">
    <property type="entry name" value="STAS_dom_sf"/>
</dbReference>
<dbReference type="SMART" id="SM01012">
    <property type="entry name" value="ANTAR"/>
    <property type="match status" value="1"/>
</dbReference>
<dbReference type="SUPFAM" id="SSF52091">
    <property type="entry name" value="SpoIIaa-like"/>
    <property type="match status" value="1"/>
</dbReference>
<dbReference type="InterPro" id="IPR036388">
    <property type="entry name" value="WH-like_DNA-bd_sf"/>
</dbReference>
<dbReference type="PROSITE" id="PS50801">
    <property type="entry name" value="STAS"/>
    <property type="match status" value="1"/>
</dbReference>
<dbReference type="GO" id="GO:0043856">
    <property type="term" value="F:anti-sigma factor antagonist activity"/>
    <property type="evidence" value="ECO:0007669"/>
    <property type="project" value="TreeGrafter"/>
</dbReference>
<accession>A0A5J6HD78</accession>
<reference evidence="4 5" key="1">
    <citation type="submission" date="2017-09" db="EMBL/GenBank/DDBJ databases">
        <authorList>
            <person name="Lee N."/>
            <person name="Cho B.-K."/>
        </authorList>
    </citation>
    <scope>NUCLEOTIDE SEQUENCE [LARGE SCALE GENOMIC DNA]</scope>
    <source>
        <strain evidence="4 5">ATCC 12461</strain>
    </source>
</reference>
<dbReference type="OrthoDB" id="3296948at2"/>
<dbReference type="Proteomes" id="UP000326553">
    <property type="component" value="Chromosome"/>
</dbReference>
<dbReference type="Pfam" id="PF03861">
    <property type="entry name" value="ANTAR"/>
    <property type="match status" value="1"/>
</dbReference>
<evidence type="ECO:0000256" key="1">
    <source>
        <dbReference type="SAM" id="MobiDB-lite"/>
    </source>
</evidence>
<dbReference type="GO" id="GO:0003723">
    <property type="term" value="F:RNA binding"/>
    <property type="evidence" value="ECO:0007669"/>
    <property type="project" value="InterPro"/>
</dbReference>
<dbReference type="EMBL" id="CP023695">
    <property type="protein sequence ID" value="QEV16301.1"/>
    <property type="molecule type" value="Genomic_DNA"/>
</dbReference>
<evidence type="ECO:0000259" key="3">
    <source>
        <dbReference type="PROSITE" id="PS50921"/>
    </source>
</evidence>
<keyword evidence="5" id="KW-1185">Reference proteome</keyword>
<dbReference type="Pfam" id="PF13466">
    <property type="entry name" value="STAS_2"/>
    <property type="match status" value="1"/>
</dbReference>
<dbReference type="AlphaFoldDB" id="A0A5J6HD78"/>
<sequence>MPEPAHAEQSLPREGDDFGERDRTPLPLPPLPTTVDVVPGSYRMSVLVRGQLDLDSGRRLRSGLRHTVSRPARTIDLDLSGVGFCDCSGLNLLLSLRQWAVEQGKAIVISASSPAVERILELTGTRDLFTAEGQEEDLVTAPADCDAGPIGSGAEPIRGDPGPGRGQAAPHEEEAEYEESEQELRAVVAQLRRAMQTRPTIDLARGILMSSFNLSPEAAWDVLVTASQNTNTKLYRLAGDLVGTVQGGALSEAVREQVAAAVAKTNTAQAKSPRAPRPT</sequence>
<dbReference type="Gene3D" id="1.10.10.10">
    <property type="entry name" value="Winged helix-like DNA-binding domain superfamily/Winged helix DNA-binding domain"/>
    <property type="match status" value="1"/>
</dbReference>
<organism evidence="4 5">
    <name type="scientific">Streptomyces alboniger</name>
    <dbReference type="NCBI Taxonomy" id="132473"/>
    <lineage>
        <taxon>Bacteria</taxon>
        <taxon>Bacillati</taxon>
        <taxon>Actinomycetota</taxon>
        <taxon>Actinomycetes</taxon>
        <taxon>Kitasatosporales</taxon>
        <taxon>Streptomycetaceae</taxon>
        <taxon>Streptomyces</taxon>
        <taxon>Streptomyces aurantiacus group</taxon>
    </lineage>
</organism>
<feature type="region of interest" description="Disordered" evidence="1">
    <location>
        <begin position="145"/>
        <end position="179"/>
    </location>
</feature>
<dbReference type="RefSeq" id="WP_055535552.1">
    <property type="nucleotide sequence ID" value="NZ_CP023695.1"/>
</dbReference>
<feature type="domain" description="ANTAR" evidence="3">
    <location>
        <begin position="181"/>
        <end position="242"/>
    </location>
</feature>
<evidence type="ECO:0000313" key="4">
    <source>
        <dbReference type="EMBL" id="QEV16301.1"/>
    </source>
</evidence>